<feature type="domain" description="Helitron helicase-like" evidence="2">
    <location>
        <begin position="370"/>
        <end position="502"/>
    </location>
</feature>
<accession>A0A8H7QH67</accession>
<name>A0A8H7QH67_9FUNG</name>
<organism evidence="4 5">
    <name type="scientific">Mucor saturninus</name>
    <dbReference type="NCBI Taxonomy" id="64648"/>
    <lineage>
        <taxon>Eukaryota</taxon>
        <taxon>Fungi</taxon>
        <taxon>Fungi incertae sedis</taxon>
        <taxon>Mucoromycota</taxon>
        <taxon>Mucoromycotina</taxon>
        <taxon>Mucoromycetes</taxon>
        <taxon>Mucorales</taxon>
        <taxon>Mucorineae</taxon>
        <taxon>Mucoraceae</taxon>
        <taxon>Mucor</taxon>
    </lineage>
</organism>
<proteinExistence type="predicted"/>
<evidence type="ECO:0000259" key="2">
    <source>
        <dbReference type="Pfam" id="PF14214"/>
    </source>
</evidence>
<keyword evidence="5" id="KW-1185">Reference proteome</keyword>
<protein>
    <recommendedName>
        <fullName evidence="6">Helitron helicase-like domain-containing protein</fullName>
    </recommendedName>
</protein>
<evidence type="ECO:0000313" key="4">
    <source>
        <dbReference type="EMBL" id="KAG2191563.1"/>
    </source>
</evidence>
<reference evidence="4" key="1">
    <citation type="submission" date="2020-12" db="EMBL/GenBank/DDBJ databases">
        <title>Metabolic potential, ecology and presence of endohyphal bacteria is reflected in genomic diversity of Mucoromycotina.</title>
        <authorList>
            <person name="Muszewska A."/>
            <person name="Okrasinska A."/>
            <person name="Steczkiewicz K."/>
            <person name="Drgas O."/>
            <person name="Orlowska M."/>
            <person name="Perlinska-Lenart U."/>
            <person name="Aleksandrzak-Piekarczyk T."/>
            <person name="Szatraj K."/>
            <person name="Zielenkiewicz U."/>
            <person name="Pilsyk S."/>
            <person name="Malc E."/>
            <person name="Mieczkowski P."/>
            <person name="Kruszewska J.S."/>
            <person name="Biernat P."/>
            <person name="Pawlowska J."/>
        </authorList>
    </citation>
    <scope>NUCLEOTIDE SEQUENCE</scope>
    <source>
        <strain evidence="4">WA0000017839</strain>
    </source>
</reference>
<dbReference type="InterPro" id="IPR046700">
    <property type="entry name" value="DUF6570"/>
</dbReference>
<evidence type="ECO:0008006" key="6">
    <source>
        <dbReference type="Google" id="ProtNLM"/>
    </source>
</evidence>
<feature type="compositionally biased region" description="Basic and acidic residues" evidence="1">
    <location>
        <begin position="26"/>
        <end position="47"/>
    </location>
</feature>
<evidence type="ECO:0000313" key="5">
    <source>
        <dbReference type="Proteomes" id="UP000603453"/>
    </source>
</evidence>
<dbReference type="OrthoDB" id="2282872at2759"/>
<feature type="domain" description="DUF6570" evidence="3">
    <location>
        <begin position="97"/>
        <end position="200"/>
    </location>
</feature>
<dbReference type="Pfam" id="PF20209">
    <property type="entry name" value="DUF6570"/>
    <property type="match status" value="1"/>
</dbReference>
<feature type="region of interest" description="Disordered" evidence="1">
    <location>
        <begin position="1"/>
        <end position="89"/>
    </location>
</feature>
<dbReference type="AlphaFoldDB" id="A0A8H7QH67"/>
<feature type="compositionally biased region" description="Polar residues" evidence="1">
    <location>
        <begin position="62"/>
        <end position="74"/>
    </location>
</feature>
<gene>
    <name evidence="4" type="ORF">INT47_006015</name>
</gene>
<dbReference type="Proteomes" id="UP000603453">
    <property type="component" value="Unassembled WGS sequence"/>
</dbReference>
<feature type="compositionally biased region" description="Acidic residues" evidence="1">
    <location>
        <begin position="75"/>
        <end position="89"/>
    </location>
</feature>
<dbReference type="EMBL" id="JAEPRD010000388">
    <property type="protein sequence ID" value="KAG2191563.1"/>
    <property type="molecule type" value="Genomic_DNA"/>
</dbReference>
<feature type="compositionally biased region" description="Basic and acidic residues" evidence="1">
    <location>
        <begin position="9"/>
        <end position="18"/>
    </location>
</feature>
<evidence type="ECO:0000256" key="1">
    <source>
        <dbReference type="SAM" id="MobiDB-lite"/>
    </source>
</evidence>
<dbReference type="Pfam" id="PF14214">
    <property type="entry name" value="Helitron_like_N"/>
    <property type="match status" value="1"/>
</dbReference>
<sequence>MGRPPLTIAEREERERIRQEKRKRPTLTEEEKRERCRERKSKQRENPNYRSAENQQKRARYHNNSNGEGSSNQPVEEEEEEEEDDDDMMNDNEEMKKERLIAARHVFMSVWTVSGVRGQFKCKGAINNIPVSVDTSVSSLPRSLNDTNIVPVRLAQNMTDVHNYMEGNVNPHNVWEAIYYLKTQPAYEKHDVTIDDTWLNTYDHLSNIDFNEEQDENKEDIAGGDDVIIEEDIPVGGSETLFSGEETPDSDNGFGLKMAPGERSTALSLLMDEDTDFLALPQIFGGQILEPKYEEKKLSYACLTKSLVRSADRRAVRPDYLFYMDKKKLLLNLVGGVSTMMRKNKSGSNSLKANQVLQDDVIANSIKKDEAFNVFSGVRSSPAYWKTEKCNVMAMIRQLGIPTLFITLSAAETKWLELIVILKKLIDKQEITEEEASNLSSDEIARLIQSDAPTCARYLDQRFRHLKSTWKPPHGPFGNRSVKDYYYRIEFQHRGSPHVHMLA</sequence>
<dbReference type="InterPro" id="IPR025476">
    <property type="entry name" value="Helitron_helicase-like"/>
</dbReference>
<comment type="caution">
    <text evidence="4">The sequence shown here is derived from an EMBL/GenBank/DDBJ whole genome shotgun (WGS) entry which is preliminary data.</text>
</comment>
<evidence type="ECO:0000259" key="3">
    <source>
        <dbReference type="Pfam" id="PF20209"/>
    </source>
</evidence>